<evidence type="ECO:0000256" key="2">
    <source>
        <dbReference type="ARBA" id="ARBA00022692"/>
    </source>
</evidence>
<evidence type="ECO:0000256" key="7">
    <source>
        <dbReference type="ARBA" id="ARBA00023136"/>
    </source>
</evidence>
<dbReference type="Proteomes" id="UP000660729">
    <property type="component" value="Unassembled WGS sequence"/>
</dbReference>
<evidence type="ECO:0000256" key="4">
    <source>
        <dbReference type="ARBA" id="ARBA00022771"/>
    </source>
</evidence>
<keyword evidence="7" id="KW-0472">Membrane</keyword>
<protein>
    <submittedName>
        <fullName evidence="11">E3 ubiquitin-protein ligase</fullName>
    </submittedName>
</protein>
<keyword evidence="4 8" id="KW-0863">Zinc-finger</keyword>
<dbReference type="SMART" id="SM00184">
    <property type="entry name" value="RING"/>
    <property type="match status" value="1"/>
</dbReference>
<dbReference type="OrthoDB" id="8062037at2759"/>
<evidence type="ECO:0000256" key="9">
    <source>
        <dbReference type="SAM" id="MobiDB-lite"/>
    </source>
</evidence>
<evidence type="ECO:0000313" key="11">
    <source>
        <dbReference type="EMBL" id="KAF7192302.1"/>
    </source>
</evidence>
<proteinExistence type="predicted"/>
<keyword evidence="6" id="KW-1133">Transmembrane helix</keyword>
<dbReference type="GO" id="GO:0016020">
    <property type="term" value="C:membrane"/>
    <property type="evidence" value="ECO:0007669"/>
    <property type="project" value="UniProtKB-SubCell"/>
</dbReference>
<dbReference type="InterPro" id="IPR013083">
    <property type="entry name" value="Znf_RING/FYVE/PHD"/>
</dbReference>
<dbReference type="PROSITE" id="PS50089">
    <property type="entry name" value="ZF_RING_2"/>
    <property type="match status" value="1"/>
</dbReference>
<comment type="subcellular location">
    <subcellularLocation>
        <location evidence="1">Membrane</location>
    </subcellularLocation>
</comment>
<sequence>MGKGRNKKRANNRAQRVHERSVRDYEHERNTQPPEQWLITSDDQHPAMIDRGARRLNDSSPVRPVASARRHGFNSNQLPTLIPTPNIDEIFGQVLDIILEELESYISTMRAHNTTDNQRITSYDIENLPTREITTEDQGEDDGEATCHVCQESVQTGTVVTWLPKCQHWFCAECLEPWLRDHNTCPTCREVIE</sequence>
<feature type="compositionally biased region" description="Basic residues" evidence="9">
    <location>
        <begin position="1"/>
        <end position="11"/>
    </location>
</feature>
<feature type="domain" description="RING-type" evidence="10">
    <location>
        <begin position="147"/>
        <end position="189"/>
    </location>
</feature>
<dbReference type="PROSITE" id="PS00518">
    <property type="entry name" value="ZF_RING_1"/>
    <property type="match status" value="1"/>
</dbReference>
<keyword evidence="12" id="KW-1185">Reference proteome</keyword>
<dbReference type="Gene3D" id="3.30.40.10">
    <property type="entry name" value="Zinc/RING finger domain, C3HC4 (zinc finger)"/>
    <property type="match status" value="1"/>
</dbReference>
<keyword evidence="3" id="KW-0479">Metal-binding</keyword>
<evidence type="ECO:0000259" key="10">
    <source>
        <dbReference type="PROSITE" id="PS50089"/>
    </source>
</evidence>
<dbReference type="GO" id="GO:0008270">
    <property type="term" value="F:zinc ion binding"/>
    <property type="evidence" value="ECO:0007669"/>
    <property type="project" value="UniProtKB-KW"/>
</dbReference>
<feature type="compositionally biased region" description="Polar residues" evidence="9">
    <location>
        <begin position="31"/>
        <end position="41"/>
    </location>
</feature>
<dbReference type="SUPFAM" id="SSF57850">
    <property type="entry name" value="RING/U-box"/>
    <property type="match status" value="1"/>
</dbReference>
<comment type="caution">
    <text evidence="11">The sequence shown here is derived from an EMBL/GenBank/DDBJ whole genome shotgun (WGS) entry which is preliminary data.</text>
</comment>
<accession>A0A8H6RK20</accession>
<evidence type="ECO:0000256" key="6">
    <source>
        <dbReference type="ARBA" id="ARBA00022989"/>
    </source>
</evidence>
<evidence type="ECO:0000256" key="3">
    <source>
        <dbReference type="ARBA" id="ARBA00022723"/>
    </source>
</evidence>
<name>A0A8H6RK20_9PEZI</name>
<dbReference type="PANTHER" id="PTHR46539:SF1">
    <property type="entry name" value="E3 UBIQUITIN-PROTEIN LIGASE ATL42"/>
    <property type="match status" value="1"/>
</dbReference>
<evidence type="ECO:0000256" key="5">
    <source>
        <dbReference type="ARBA" id="ARBA00022833"/>
    </source>
</evidence>
<evidence type="ECO:0000256" key="1">
    <source>
        <dbReference type="ARBA" id="ARBA00004370"/>
    </source>
</evidence>
<dbReference type="EMBL" id="JABCIY010000148">
    <property type="protein sequence ID" value="KAF7192302.1"/>
    <property type="molecule type" value="Genomic_DNA"/>
</dbReference>
<reference evidence="11" key="1">
    <citation type="submission" date="2020-04" db="EMBL/GenBank/DDBJ databases">
        <title>Draft genome resource of the tomato pathogen Pseudocercospora fuligena.</title>
        <authorList>
            <person name="Zaccaron A."/>
        </authorList>
    </citation>
    <scope>NUCLEOTIDE SEQUENCE</scope>
    <source>
        <strain evidence="11">PF001</strain>
    </source>
</reference>
<dbReference type="AlphaFoldDB" id="A0A8H6RK20"/>
<evidence type="ECO:0000256" key="8">
    <source>
        <dbReference type="PROSITE-ProRule" id="PRU00175"/>
    </source>
</evidence>
<evidence type="ECO:0000313" key="12">
    <source>
        <dbReference type="Proteomes" id="UP000660729"/>
    </source>
</evidence>
<dbReference type="InterPro" id="IPR001841">
    <property type="entry name" value="Znf_RING"/>
</dbReference>
<dbReference type="Pfam" id="PF13639">
    <property type="entry name" value="zf-RING_2"/>
    <property type="match status" value="1"/>
</dbReference>
<dbReference type="InterPro" id="IPR017907">
    <property type="entry name" value="Znf_RING_CS"/>
</dbReference>
<keyword evidence="5" id="KW-0862">Zinc</keyword>
<feature type="region of interest" description="Disordered" evidence="9">
    <location>
        <begin position="1"/>
        <end position="42"/>
    </location>
</feature>
<keyword evidence="2" id="KW-0812">Transmembrane</keyword>
<gene>
    <name evidence="11" type="ORF">HII31_06334</name>
</gene>
<dbReference type="PANTHER" id="PTHR46539">
    <property type="entry name" value="E3 UBIQUITIN-PROTEIN LIGASE ATL42"/>
    <property type="match status" value="1"/>
</dbReference>
<organism evidence="11 12">
    <name type="scientific">Pseudocercospora fuligena</name>
    <dbReference type="NCBI Taxonomy" id="685502"/>
    <lineage>
        <taxon>Eukaryota</taxon>
        <taxon>Fungi</taxon>
        <taxon>Dikarya</taxon>
        <taxon>Ascomycota</taxon>
        <taxon>Pezizomycotina</taxon>
        <taxon>Dothideomycetes</taxon>
        <taxon>Dothideomycetidae</taxon>
        <taxon>Mycosphaerellales</taxon>
        <taxon>Mycosphaerellaceae</taxon>
        <taxon>Pseudocercospora</taxon>
    </lineage>
</organism>
<feature type="compositionally biased region" description="Basic and acidic residues" evidence="9">
    <location>
        <begin position="16"/>
        <end position="30"/>
    </location>
</feature>